<reference evidence="2" key="2">
    <citation type="submission" date="2023-08" db="EMBL/GenBank/DDBJ databases">
        <title>Isolation, Identification, Denitrification Characteristics of A Highly Efficient Aerobic Denitrifying Bacterial Strain DS2.</title>
        <authorList>
            <person name="Wang H."/>
        </authorList>
    </citation>
    <scope>NUCLEOTIDE SEQUENCE</scope>
    <source>
        <strain evidence="2">DS2</strain>
    </source>
</reference>
<keyword evidence="1" id="KW-0732">Signal</keyword>
<name>A0AAW5HDG9_PSEPU</name>
<feature type="signal peptide" evidence="1">
    <location>
        <begin position="1"/>
        <end position="23"/>
    </location>
</feature>
<proteinExistence type="predicted"/>
<reference evidence="2" key="1">
    <citation type="submission" date="2022-05" db="EMBL/GenBank/DDBJ databases">
        <authorList>
            <person name="Yi M."/>
        </authorList>
    </citation>
    <scope>NUCLEOTIDE SEQUENCE</scope>
    <source>
        <strain evidence="2">DS2</strain>
    </source>
</reference>
<dbReference type="EMBL" id="JAMHFX010000117">
    <property type="protein sequence ID" value="MCO1620146.1"/>
    <property type="molecule type" value="Genomic_DNA"/>
</dbReference>
<accession>A0AAW5HDG9</accession>
<dbReference type="Proteomes" id="UP001202943">
    <property type="component" value="Unassembled WGS sequence"/>
</dbReference>
<protein>
    <submittedName>
        <fullName evidence="2">Uncharacterized protein</fullName>
    </submittedName>
</protein>
<gene>
    <name evidence="2" type="ORF">M8C81_06015</name>
</gene>
<organism evidence="2 3">
    <name type="scientific">Pseudomonas putida</name>
    <name type="common">Arthrobacter siderocapsulatus</name>
    <dbReference type="NCBI Taxonomy" id="303"/>
    <lineage>
        <taxon>Bacteria</taxon>
        <taxon>Pseudomonadati</taxon>
        <taxon>Pseudomonadota</taxon>
        <taxon>Gammaproteobacteria</taxon>
        <taxon>Pseudomonadales</taxon>
        <taxon>Pseudomonadaceae</taxon>
        <taxon>Pseudomonas</taxon>
    </lineage>
</organism>
<dbReference type="RefSeq" id="WP_252458900.1">
    <property type="nucleotide sequence ID" value="NZ_JAMHFX010000117.1"/>
</dbReference>
<sequence>MNTQRNLLTAASLLFLLSSTAHAAVATIQKDTAWSADQEESAHDFKCPGDKVLVGRSHDGDENDPTKYLCGTVIQNGTALKKYNEVTTKADTTALCSAGKVLTGRGRSGDEKEPYWIHCAEFRDVWGDPLMVSFTDMLEGDESDHQLQCSTNGVFWGMQHIGDENKDTRYFCAKLF</sequence>
<comment type="caution">
    <text evidence="2">The sequence shown here is derived from an EMBL/GenBank/DDBJ whole genome shotgun (WGS) entry which is preliminary data.</text>
</comment>
<feature type="chain" id="PRO_5043969385" evidence="1">
    <location>
        <begin position="24"/>
        <end position="176"/>
    </location>
</feature>
<evidence type="ECO:0000256" key="1">
    <source>
        <dbReference type="SAM" id="SignalP"/>
    </source>
</evidence>
<evidence type="ECO:0000313" key="3">
    <source>
        <dbReference type="Proteomes" id="UP001202943"/>
    </source>
</evidence>
<dbReference type="AlphaFoldDB" id="A0AAW5HDG9"/>
<evidence type="ECO:0000313" key="2">
    <source>
        <dbReference type="EMBL" id="MCO1620146.1"/>
    </source>
</evidence>